<name>A0A9Q1RPX7_9SOLA</name>
<dbReference type="EMBL" id="JAJAGQ010000002">
    <property type="protein sequence ID" value="KAJ8571032.1"/>
    <property type="molecule type" value="Genomic_DNA"/>
</dbReference>
<accession>A0A9Q1RPX7</accession>
<sequence length="141" mass="16373">MKWSSEFSFSFDLTAFCYLFVNNRGKLVIQGSPRFQHIMSVRVRQSYSDSVERIWKSMQAFQSGGEAHWKGANYYATEETQSHTPNPFGNNEHDQDAKLPYSLILELKTMSNLSKSTKIFREFEVINKSLRTSSETSQMKH</sequence>
<evidence type="ECO:0000313" key="2">
    <source>
        <dbReference type="Proteomes" id="UP001152561"/>
    </source>
</evidence>
<gene>
    <name evidence="1" type="ORF">K7X08_038004</name>
</gene>
<evidence type="ECO:0000313" key="1">
    <source>
        <dbReference type="EMBL" id="KAJ8571032.1"/>
    </source>
</evidence>
<dbReference type="AlphaFoldDB" id="A0A9Q1RPX7"/>
<proteinExistence type="predicted"/>
<organism evidence="1 2">
    <name type="scientific">Anisodus acutangulus</name>
    <dbReference type="NCBI Taxonomy" id="402998"/>
    <lineage>
        <taxon>Eukaryota</taxon>
        <taxon>Viridiplantae</taxon>
        <taxon>Streptophyta</taxon>
        <taxon>Embryophyta</taxon>
        <taxon>Tracheophyta</taxon>
        <taxon>Spermatophyta</taxon>
        <taxon>Magnoliopsida</taxon>
        <taxon>eudicotyledons</taxon>
        <taxon>Gunneridae</taxon>
        <taxon>Pentapetalae</taxon>
        <taxon>asterids</taxon>
        <taxon>lamiids</taxon>
        <taxon>Solanales</taxon>
        <taxon>Solanaceae</taxon>
        <taxon>Solanoideae</taxon>
        <taxon>Hyoscyameae</taxon>
        <taxon>Anisodus</taxon>
    </lineage>
</organism>
<protein>
    <submittedName>
        <fullName evidence="1">Uncharacterized protein</fullName>
    </submittedName>
</protein>
<keyword evidence="2" id="KW-1185">Reference proteome</keyword>
<comment type="caution">
    <text evidence="1">The sequence shown here is derived from an EMBL/GenBank/DDBJ whole genome shotgun (WGS) entry which is preliminary data.</text>
</comment>
<reference evidence="2" key="1">
    <citation type="journal article" date="2023" name="Proc. Natl. Acad. Sci. U.S.A.">
        <title>Genomic and structural basis for evolution of tropane alkaloid biosynthesis.</title>
        <authorList>
            <person name="Wanga Y.-J."/>
            <person name="Taina T."/>
            <person name="Yua J.-Y."/>
            <person name="Lia J."/>
            <person name="Xua B."/>
            <person name="Chenc J."/>
            <person name="D'Auriad J.C."/>
            <person name="Huanga J.-P."/>
            <person name="Huanga S.-X."/>
        </authorList>
    </citation>
    <scope>NUCLEOTIDE SEQUENCE [LARGE SCALE GENOMIC DNA]</scope>
    <source>
        <strain evidence="2">cv. KIB-2019</strain>
    </source>
</reference>
<dbReference type="Proteomes" id="UP001152561">
    <property type="component" value="Unassembled WGS sequence"/>
</dbReference>